<evidence type="ECO:0000256" key="8">
    <source>
        <dbReference type="ARBA" id="ARBA00023136"/>
    </source>
</evidence>
<comment type="function">
    <text evidence="9">Essential subunit of the Sec protein translocation channel SecYEG. Clamps together the 2 halves of SecY. May contact the channel plug during translocation.</text>
</comment>
<sequence length="68" mass="7653">MGKAESTPKKSWLDGLKAEFRKIIWPSRHDIQKQTIAVVVVSVVLGVIIALLDFIVQHGVDFLVNIHF</sequence>
<evidence type="ECO:0000313" key="10">
    <source>
        <dbReference type="EMBL" id="HIV23939.1"/>
    </source>
</evidence>
<gene>
    <name evidence="9 10" type="primary">secE</name>
    <name evidence="10" type="ORF">IAC80_08400</name>
</gene>
<evidence type="ECO:0000256" key="9">
    <source>
        <dbReference type="HAMAP-Rule" id="MF_00422"/>
    </source>
</evidence>
<comment type="subcellular location">
    <subcellularLocation>
        <location evidence="9">Cell membrane</location>
        <topology evidence="9">Single-pass membrane protein</topology>
    </subcellularLocation>
    <subcellularLocation>
        <location evidence="1">Membrane</location>
    </subcellularLocation>
</comment>
<dbReference type="NCBIfam" id="TIGR00964">
    <property type="entry name" value="secE_bact"/>
    <property type="match status" value="1"/>
</dbReference>
<name>A0A9D1P012_9FIRM</name>
<dbReference type="PANTHER" id="PTHR33910">
    <property type="entry name" value="PROTEIN TRANSLOCASE SUBUNIT SECE"/>
    <property type="match status" value="1"/>
</dbReference>
<dbReference type="HAMAP" id="MF_00422">
    <property type="entry name" value="SecE"/>
    <property type="match status" value="1"/>
</dbReference>
<keyword evidence="6 9" id="KW-1133">Transmembrane helix</keyword>
<dbReference type="InterPro" id="IPR005807">
    <property type="entry name" value="SecE_bac"/>
</dbReference>
<comment type="caution">
    <text evidence="10">The sequence shown here is derived from an EMBL/GenBank/DDBJ whole genome shotgun (WGS) entry which is preliminary data.</text>
</comment>
<reference evidence="10" key="2">
    <citation type="journal article" date="2021" name="PeerJ">
        <title>Extensive microbial diversity within the chicken gut microbiome revealed by metagenomics and culture.</title>
        <authorList>
            <person name="Gilroy R."/>
            <person name="Ravi A."/>
            <person name="Getino M."/>
            <person name="Pursley I."/>
            <person name="Horton D.L."/>
            <person name="Alikhan N.F."/>
            <person name="Baker D."/>
            <person name="Gharbi K."/>
            <person name="Hall N."/>
            <person name="Watson M."/>
            <person name="Adriaenssens E.M."/>
            <person name="Foster-Nyarko E."/>
            <person name="Jarju S."/>
            <person name="Secka A."/>
            <person name="Antonio M."/>
            <person name="Oren A."/>
            <person name="Chaudhuri R.R."/>
            <person name="La Ragione R."/>
            <person name="Hildebrand F."/>
            <person name="Pallen M.J."/>
        </authorList>
    </citation>
    <scope>NUCLEOTIDE SEQUENCE</scope>
    <source>
        <strain evidence="10">ChiBcec6-7307</strain>
    </source>
</reference>
<dbReference type="GO" id="GO:0005886">
    <property type="term" value="C:plasma membrane"/>
    <property type="evidence" value="ECO:0007669"/>
    <property type="project" value="UniProtKB-SubCell"/>
</dbReference>
<dbReference type="EMBL" id="DVOS01000069">
    <property type="protein sequence ID" value="HIV23939.1"/>
    <property type="molecule type" value="Genomic_DNA"/>
</dbReference>
<dbReference type="GO" id="GO:0009306">
    <property type="term" value="P:protein secretion"/>
    <property type="evidence" value="ECO:0007669"/>
    <property type="project" value="UniProtKB-UniRule"/>
</dbReference>
<comment type="similarity">
    <text evidence="9">Belongs to the SecE/SEC61-gamma family.</text>
</comment>
<dbReference type="GO" id="GO:0008320">
    <property type="term" value="F:protein transmembrane transporter activity"/>
    <property type="evidence" value="ECO:0007669"/>
    <property type="project" value="UniProtKB-UniRule"/>
</dbReference>
<feature type="transmembrane region" description="Helical" evidence="9">
    <location>
        <begin position="36"/>
        <end position="56"/>
    </location>
</feature>
<protein>
    <recommendedName>
        <fullName evidence="9">Protein translocase subunit SecE</fullName>
    </recommendedName>
</protein>
<keyword evidence="4 9" id="KW-0812">Transmembrane</keyword>
<evidence type="ECO:0000256" key="5">
    <source>
        <dbReference type="ARBA" id="ARBA00022927"/>
    </source>
</evidence>
<evidence type="ECO:0000256" key="2">
    <source>
        <dbReference type="ARBA" id="ARBA00022448"/>
    </source>
</evidence>
<evidence type="ECO:0000313" key="11">
    <source>
        <dbReference type="Proteomes" id="UP000886889"/>
    </source>
</evidence>
<evidence type="ECO:0000256" key="4">
    <source>
        <dbReference type="ARBA" id="ARBA00022692"/>
    </source>
</evidence>
<dbReference type="AlphaFoldDB" id="A0A9D1P012"/>
<reference evidence="10" key="1">
    <citation type="submission" date="2020-10" db="EMBL/GenBank/DDBJ databases">
        <authorList>
            <person name="Gilroy R."/>
        </authorList>
    </citation>
    <scope>NUCLEOTIDE SEQUENCE</scope>
    <source>
        <strain evidence="10">ChiBcec6-7307</strain>
    </source>
</reference>
<evidence type="ECO:0000256" key="7">
    <source>
        <dbReference type="ARBA" id="ARBA00023010"/>
    </source>
</evidence>
<dbReference type="InterPro" id="IPR001901">
    <property type="entry name" value="Translocase_SecE/Sec61-g"/>
</dbReference>
<evidence type="ECO:0000256" key="3">
    <source>
        <dbReference type="ARBA" id="ARBA00022475"/>
    </source>
</evidence>
<dbReference type="Pfam" id="PF00584">
    <property type="entry name" value="SecE"/>
    <property type="match status" value="1"/>
</dbReference>
<keyword evidence="5 9" id="KW-0653">Protein transport</keyword>
<proteinExistence type="inferred from homology"/>
<organism evidence="10 11">
    <name type="scientific">Candidatus Merdiplasma excrementigallinarum</name>
    <dbReference type="NCBI Taxonomy" id="2840864"/>
    <lineage>
        <taxon>Bacteria</taxon>
        <taxon>Bacillati</taxon>
        <taxon>Bacillota</taxon>
        <taxon>Clostridia</taxon>
        <taxon>Lachnospirales</taxon>
        <taxon>Lachnospiraceae</taxon>
        <taxon>Lachnospiraceae incertae sedis</taxon>
        <taxon>Candidatus Merdiplasma</taxon>
    </lineage>
</organism>
<keyword evidence="7 9" id="KW-0811">Translocation</keyword>
<dbReference type="PANTHER" id="PTHR33910:SF1">
    <property type="entry name" value="PROTEIN TRANSLOCASE SUBUNIT SECE"/>
    <property type="match status" value="1"/>
</dbReference>
<keyword evidence="8 9" id="KW-0472">Membrane</keyword>
<evidence type="ECO:0000256" key="1">
    <source>
        <dbReference type="ARBA" id="ARBA00004370"/>
    </source>
</evidence>
<dbReference type="Gene3D" id="1.20.5.1030">
    <property type="entry name" value="Preprotein translocase secy subunit"/>
    <property type="match status" value="1"/>
</dbReference>
<dbReference type="GO" id="GO:0065002">
    <property type="term" value="P:intracellular protein transmembrane transport"/>
    <property type="evidence" value="ECO:0007669"/>
    <property type="project" value="UniProtKB-UniRule"/>
</dbReference>
<keyword evidence="2 9" id="KW-0813">Transport</keyword>
<accession>A0A9D1P012</accession>
<evidence type="ECO:0000256" key="6">
    <source>
        <dbReference type="ARBA" id="ARBA00022989"/>
    </source>
</evidence>
<comment type="subunit">
    <text evidence="9">Component of the Sec protein translocase complex. Heterotrimer consisting of SecY, SecE and SecG subunits. The heterotrimers can form oligomers, although 1 heterotrimer is thought to be able to translocate proteins. Interacts with the ribosome. Interacts with SecDF, and other proteins may be involved. Interacts with SecA.</text>
</comment>
<dbReference type="GO" id="GO:0043952">
    <property type="term" value="P:protein transport by the Sec complex"/>
    <property type="evidence" value="ECO:0007669"/>
    <property type="project" value="UniProtKB-UniRule"/>
</dbReference>
<keyword evidence="3 9" id="KW-1003">Cell membrane</keyword>
<dbReference type="InterPro" id="IPR038379">
    <property type="entry name" value="SecE_sf"/>
</dbReference>
<dbReference type="GO" id="GO:0006605">
    <property type="term" value="P:protein targeting"/>
    <property type="evidence" value="ECO:0007669"/>
    <property type="project" value="UniProtKB-UniRule"/>
</dbReference>
<dbReference type="Proteomes" id="UP000886889">
    <property type="component" value="Unassembled WGS sequence"/>
</dbReference>